<dbReference type="InterPro" id="IPR025275">
    <property type="entry name" value="DUF4015"/>
</dbReference>
<evidence type="ECO:0000259" key="1">
    <source>
        <dbReference type="Pfam" id="PF13200"/>
    </source>
</evidence>
<dbReference type="Pfam" id="PF13200">
    <property type="entry name" value="DUF4015"/>
    <property type="match status" value="1"/>
</dbReference>
<comment type="caution">
    <text evidence="2">The sequence shown here is derived from an EMBL/GenBank/DDBJ whole genome shotgun (WGS) entry which is preliminary data.</text>
</comment>
<sequence>MLASPSALERIKLPVKAKGIYITGRTVSNSKFSRLLKLVNETELNAMVIDIKEDEGRLTYQSAIPLVKEIKSDQTKFIPDLDDVMHTLQANNVYTIARVVCFKDPLLARKMPEWAMQKKTGGIWVDRKGVAWIDPYRKEVWEYNVAIAKEAAKKGFREIQFDYVRFPDNGKRVDEEVNFYQQEGIAKDMLIAEFLAYAKKELEPYHVYVSADVFGLVPSVPDDMGIGQKWDLVSPTVDYLSPMMYPSHYANGTYGLRVPDAQPYETIFHSLQDAQRKDARLQKRRATPATIRPWYQDFTARWVKGHIVYGPREVTAQIKAGRALGVDQYLIWDASNTYSEAAWKKENEQ</sequence>
<gene>
    <name evidence="2" type="ORF">EDM56_22570</name>
</gene>
<protein>
    <submittedName>
        <fullName evidence="2">GTP-binding protein</fullName>
    </submittedName>
</protein>
<keyword evidence="3" id="KW-1185">Reference proteome</keyword>
<evidence type="ECO:0000313" key="2">
    <source>
        <dbReference type="EMBL" id="RNB82834.1"/>
    </source>
</evidence>
<feature type="domain" description="DUF4015" evidence="1">
    <location>
        <begin position="19"/>
        <end position="338"/>
    </location>
</feature>
<dbReference type="OrthoDB" id="9774125at2"/>
<dbReference type="InterPro" id="IPR017853">
    <property type="entry name" value="GH"/>
</dbReference>
<proteinExistence type="predicted"/>
<dbReference type="Gene3D" id="3.20.20.80">
    <property type="entry name" value="Glycosidases"/>
    <property type="match status" value="1"/>
</dbReference>
<dbReference type="EMBL" id="RHHQ01000019">
    <property type="protein sequence ID" value="RNB82834.1"/>
    <property type="molecule type" value="Genomic_DNA"/>
</dbReference>
<evidence type="ECO:0000313" key="3">
    <source>
        <dbReference type="Proteomes" id="UP000271031"/>
    </source>
</evidence>
<name>A0A3M8D433_9BACL</name>
<dbReference type="Proteomes" id="UP000271031">
    <property type="component" value="Unassembled WGS sequence"/>
</dbReference>
<dbReference type="AlphaFoldDB" id="A0A3M8D433"/>
<accession>A0A3M8D433</accession>
<dbReference type="SUPFAM" id="SSF51445">
    <property type="entry name" value="(Trans)glycosidases"/>
    <property type="match status" value="1"/>
</dbReference>
<reference evidence="2 3" key="1">
    <citation type="submission" date="2018-10" db="EMBL/GenBank/DDBJ databases">
        <title>Phylogenomics of Brevibacillus.</title>
        <authorList>
            <person name="Dunlap C."/>
        </authorList>
    </citation>
    <scope>NUCLEOTIDE SEQUENCE [LARGE SCALE GENOMIC DNA]</scope>
    <source>
        <strain evidence="2 3">JCM 15716</strain>
    </source>
</reference>
<organism evidence="2 3">
    <name type="scientific">Brevibacillus fluminis</name>
    <dbReference type="NCBI Taxonomy" id="511487"/>
    <lineage>
        <taxon>Bacteria</taxon>
        <taxon>Bacillati</taxon>
        <taxon>Bacillota</taxon>
        <taxon>Bacilli</taxon>
        <taxon>Bacillales</taxon>
        <taxon>Paenibacillaceae</taxon>
        <taxon>Brevibacillus</taxon>
    </lineage>
</organism>